<dbReference type="Gene3D" id="3.40.50.150">
    <property type="entry name" value="Vaccinia Virus protein VP39"/>
    <property type="match status" value="1"/>
</dbReference>
<keyword evidence="2" id="KW-1185">Reference proteome</keyword>
<dbReference type="Gene3D" id="3.30.420.40">
    <property type="match status" value="1"/>
</dbReference>
<dbReference type="SUPFAM" id="SSF53335">
    <property type="entry name" value="S-adenosyl-L-methionine-dependent methyltransferases"/>
    <property type="match status" value="1"/>
</dbReference>
<dbReference type="GO" id="GO:0045127">
    <property type="term" value="F:N-acetylglucosamine kinase activity"/>
    <property type="evidence" value="ECO:0007669"/>
    <property type="project" value="InterPro"/>
</dbReference>
<dbReference type="OrthoDB" id="311172at2759"/>
<protein>
    <submittedName>
        <fullName evidence="1">Uncharacterized protein</fullName>
    </submittedName>
</protein>
<evidence type="ECO:0000313" key="1">
    <source>
        <dbReference type="EMBL" id="KJH46898.1"/>
    </source>
</evidence>
<dbReference type="EMBL" id="KN716329">
    <property type="protein sequence ID" value="KJH46898.1"/>
    <property type="molecule type" value="Genomic_DNA"/>
</dbReference>
<dbReference type="InterPro" id="IPR029063">
    <property type="entry name" value="SAM-dependent_MTases_sf"/>
</dbReference>
<proteinExistence type="predicted"/>
<dbReference type="AlphaFoldDB" id="A0A0D8XQH2"/>
<reference evidence="2" key="2">
    <citation type="journal article" date="2016" name="Sci. Rep.">
        <title>Dictyocaulus viviparus genome, variome and transcriptome elucidate lungworm biology and support future intervention.</title>
        <authorList>
            <person name="McNulty S.N."/>
            <person name="Strube C."/>
            <person name="Rosa B.A."/>
            <person name="Martin J.C."/>
            <person name="Tyagi R."/>
            <person name="Choi Y.J."/>
            <person name="Wang Q."/>
            <person name="Hallsworth Pepin K."/>
            <person name="Zhang X."/>
            <person name="Ozersky P."/>
            <person name="Wilson R.K."/>
            <person name="Sternberg P.W."/>
            <person name="Gasser R.B."/>
            <person name="Mitreva M."/>
        </authorList>
    </citation>
    <scope>NUCLEOTIDE SEQUENCE [LARGE SCALE GENOMIC DNA]</scope>
    <source>
        <strain evidence="2">HannoverDv2000</strain>
    </source>
</reference>
<accession>A0A0D8XQH2</accession>
<dbReference type="InterPro" id="IPR039758">
    <property type="entry name" value="NAGK-like"/>
</dbReference>
<evidence type="ECO:0000313" key="2">
    <source>
        <dbReference type="Proteomes" id="UP000053766"/>
    </source>
</evidence>
<gene>
    <name evidence="1" type="ORF">DICVIV_07024</name>
</gene>
<dbReference type="Proteomes" id="UP000053766">
    <property type="component" value="Unassembled WGS sequence"/>
</dbReference>
<dbReference type="PANTHER" id="PTHR12862">
    <property type="entry name" value="BADF TYPE ATPASE DOMAIN-CONTAINING PROTEIN"/>
    <property type="match status" value="1"/>
</dbReference>
<organism evidence="1 2">
    <name type="scientific">Dictyocaulus viviparus</name>
    <name type="common">Bovine lungworm</name>
    <dbReference type="NCBI Taxonomy" id="29172"/>
    <lineage>
        <taxon>Eukaryota</taxon>
        <taxon>Metazoa</taxon>
        <taxon>Ecdysozoa</taxon>
        <taxon>Nematoda</taxon>
        <taxon>Chromadorea</taxon>
        <taxon>Rhabditida</taxon>
        <taxon>Rhabditina</taxon>
        <taxon>Rhabditomorpha</taxon>
        <taxon>Strongyloidea</taxon>
        <taxon>Metastrongylidae</taxon>
        <taxon>Dictyocaulus</taxon>
    </lineage>
</organism>
<reference evidence="1 2" key="1">
    <citation type="submission" date="2013-11" db="EMBL/GenBank/DDBJ databases">
        <title>Draft genome of the bovine lungworm Dictyocaulus viviparus.</title>
        <authorList>
            <person name="Mitreva M."/>
        </authorList>
    </citation>
    <scope>NUCLEOTIDE SEQUENCE [LARGE SCALE GENOMIC DNA]</scope>
    <source>
        <strain evidence="1 2">HannoverDv2000</strain>
    </source>
</reference>
<name>A0A0D8XQH2_DICVI</name>
<dbReference type="InterPro" id="IPR043129">
    <property type="entry name" value="ATPase_NBD"/>
</dbReference>
<sequence>MDGIGANQKHWEGVWPGAKCLGVVPLSTEFICCNHNIFANSVCLELGSGTGIVGLSLGKLGAKKILSIIRANVVRNGLSDVCEIKGLDWQDANNVMVMINGLTELDYLIASDVFYDNQSSVVVHQNWLWFEIDNGLVDNWSIEDLLLLSNLQIRLVSTRFLDNSCIEIGVIYRKAMSVDIFCGVEGGATESKLVFMSSAGEILGRSSSDGTNYNLDGIEKCASAIASWVRNAAKKEGIALPLKGLGLGLSGAEGVRDNARFVQHIEANYGDLAEHIFLTSDSVATVATVFDHGSGDIALKF</sequence>
<dbReference type="Pfam" id="PF10294">
    <property type="entry name" value="Methyltransf_16"/>
    <property type="match status" value="1"/>
</dbReference>
<dbReference type="InterPro" id="IPR019410">
    <property type="entry name" value="Methyltransf_16"/>
</dbReference>
<dbReference type="PANTHER" id="PTHR12862:SF0">
    <property type="entry name" value="N-ACETYL-D-GLUCOSAMINE KINASE"/>
    <property type="match status" value="1"/>
</dbReference>
<dbReference type="STRING" id="29172.A0A0D8XQH2"/>
<dbReference type="SUPFAM" id="SSF53067">
    <property type="entry name" value="Actin-like ATPase domain"/>
    <property type="match status" value="1"/>
</dbReference>